<name>A0A0Q9Z6P6_9FLAO</name>
<proteinExistence type="predicted"/>
<organism evidence="1 2">
    <name type="scientific">Salegentibacter mishustinae</name>
    <dbReference type="NCBI Taxonomy" id="270918"/>
    <lineage>
        <taxon>Bacteria</taxon>
        <taxon>Pseudomonadati</taxon>
        <taxon>Bacteroidota</taxon>
        <taxon>Flavobacteriia</taxon>
        <taxon>Flavobacteriales</taxon>
        <taxon>Flavobacteriaceae</taxon>
        <taxon>Salegentibacter</taxon>
    </lineage>
</organism>
<gene>
    <name evidence="1" type="ORF">APR42_07640</name>
</gene>
<dbReference type="AlphaFoldDB" id="A0A0Q9Z6P6"/>
<evidence type="ECO:0000313" key="2">
    <source>
        <dbReference type="Proteomes" id="UP000051643"/>
    </source>
</evidence>
<keyword evidence="2" id="KW-1185">Reference proteome</keyword>
<comment type="caution">
    <text evidence="1">The sequence shown here is derived from an EMBL/GenBank/DDBJ whole genome shotgun (WGS) entry which is preliminary data.</text>
</comment>
<protein>
    <submittedName>
        <fullName evidence="1">Uncharacterized protein</fullName>
    </submittedName>
</protein>
<evidence type="ECO:0000313" key="1">
    <source>
        <dbReference type="EMBL" id="KRG28636.1"/>
    </source>
</evidence>
<dbReference type="RefSeq" id="WP_103294479.1">
    <property type="nucleotide sequence ID" value="NZ_BMWR01000001.1"/>
</dbReference>
<dbReference type="OrthoDB" id="1338396at2"/>
<sequence length="207" mass="25434">MKYLLKKEFIKEADTSKSTLYKFYKKYPNLKEETKLVRNRRLIPTAHIKYFSTEAMLEDSFRKEEKIEELKSFLDQIRNCEPDDFRLSLWRADWDIFGTISYKYELSRSHCERKLRELFRHLEHHFLHKTNLRMFFNTEQYELRGGHHNHFIMHCSNPAILKDVKESIKQFFSYDRVDLQPYDKYRPATFYICKDGLNDEDWDDLEF</sequence>
<accession>A0A0Q9Z6P6</accession>
<dbReference type="Proteomes" id="UP000051643">
    <property type="component" value="Unassembled WGS sequence"/>
</dbReference>
<dbReference type="EMBL" id="LKTP01000023">
    <property type="protein sequence ID" value="KRG28636.1"/>
    <property type="molecule type" value="Genomic_DNA"/>
</dbReference>
<reference evidence="1" key="1">
    <citation type="submission" date="2015-10" db="EMBL/GenBank/DDBJ databases">
        <title>Draft genome sequence of Salegentibacter mishustinae KCTC 12263.</title>
        <authorList>
            <person name="Lin W."/>
            <person name="Zheng Q."/>
        </authorList>
    </citation>
    <scope>NUCLEOTIDE SEQUENCE [LARGE SCALE GENOMIC DNA]</scope>
    <source>
        <strain evidence="1">KCTC 12263</strain>
    </source>
</reference>